<evidence type="ECO:0000256" key="8">
    <source>
        <dbReference type="SAM" id="Phobius"/>
    </source>
</evidence>
<evidence type="ECO:0000256" key="4">
    <source>
        <dbReference type="ARBA" id="ARBA00022723"/>
    </source>
</evidence>
<comment type="function">
    <text evidence="1">Acts as a defensive agent. Recognizes blood group fucosylated oligosaccharides including A, B, H and Lewis B-type antigens. Does not recognize Lewis A antigen and has low affinity for monovalent haptens.</text>
</comment>
<sequence>MIKQPMPILQVFVLFSTVSIIFSWRMFYPPVIVKYGSMKLDPKRFLPCAKECLVTSWCSCFSNAYVETNGHLHCHLYKDQQPSEGENFFSIVSLDATKMSENLAGNKPVKQSSNYHIFKPEYAVDGDRICSSPNFTHTRFEDKYPWLQVDLGKEHTVQSVTIWNRQDCCRFRLHDFEIRVGNNKITDDYVTKVFDLNGLCGRHVGGGIQTDPCTMTCEPCSLTGRYVTIQITSFCSDCPEPNINVLHVCEVEVYGFEA</sequence>
<dbReference type="InterPro" id="IPR008979">
    <property type="entry name" value="Galactose-bd-like_sf"/>
</dbReference>
<gene>
    <name evidence="11 12" type="primary">LOC106468406</name>
</gene>
<protein>
    <submittedName>
        <fullName evidence="11 12">Uncharacterized protein LOC106468406 isoform X1</fullName>
    </submittedName>
</protein>
<evidence type="ECO:0000259" key="9">
    <source>
        <dbReference type="SMART" id="SM00607"/>
    </source>
</evidence>
<dbReference type="SUPFAM" id="SSF49785">
    <property type="entry name" value="Galactose-binding domain-like"/>
    <property type="match status" value="1"/>
</dbReference>
<dbReference type="SMART" id="SM00607">
    <property type="entry name" value="FTP"/>
    <property type="match status" value="1"/>
</dbReference>
<dbReference type="RefSeq" id="XP_022252455.1">
    <property type="nucleotide sequence ID" value="XM_022396747.1"/>
</dbReference>
<proteinExistence type="inferred from homology"/>
<dbReference type="InterPro" id="IPR006585">
    <property type="entry name" value="FTP1"/>
</dbReference>
<dbReference type="PANTHER" id="PTHR45713:SF6">
    <property type="entry name" value="F5_8 TYPE C DOMAIN-CONTAINING PROTEIN"/>
    <property type="match status" value="1"/>
</dbReference>
<keyword evidence="6" id="KW-0106">Calcium</keyword>
<keyword evidence="7" id="KW-1015">Disulfide bond</keyword>
<feature type="transmembrane region" description="Helical" evidence="8">
    <location>
        <begin position="6"/>
        <end position="28"/>
    </location>
</feature>
<keyword evidence="4" id="KW-0479">Metal-binding</keyword>
<evidence type="ECO:0000313" key="10">
    <source>
        <dbReference type="Proteomes" id="UP000694941"/>
    </source>
</evidence>
<name>A0ABM1T997_LIMPO</name>
<keyword evidence="10" id="KW-1185">Reference proteome</keyword>
<keyword evidence="8" id="KW-0472">Membrane</keyword>
<reference evidence="11 12" key="1">
    <citation type="submission" date="2025-05" db="UniProtKB">
        <authorList>
            <consortium name="RefSeq"/>
        </authorList>
    </citation>
    <scope>IDENTIFICATION</scope>
    <source>
        <tissue evidence="11 12">Muscle</tissue>
    </source>
</reference>
<keyword evidence="5" id="KW-0430">Lectin</keyword>
<dbReference type="PANTHER" id="PTHR45713">
    <property type="entry name" value="FTP DOMAIN-CONTAINING PROTEIN"/>
    <property type="match status" value="1"/>
</dbReference>
<dbReference type="Pfam" id="PF22633">
    <property type="entry name" value="F5_F8_type_C_2"/>
    <property type="match status" value="1"/>
</dbReference>
<dbReference type="Proteomes" id="UP000694941">
    <property type="component" value="Unplaced"/>
</dbReference>
<evidence type="ECO:0000256" key="2">
    <source>
        <dbReference type="ARBA" id="ARBA00010147"/>
    </source>
</evidence>
<keyword evidence="8" id="KW-0812">Transmembrane</keyword>
<evidence type="ECO:0000256" key="7">
    <source>
        <dbReference type="ARBA" id="ARBA00023157"/>
    </source>
</evidence>
<dbReference type="RefSeq" id="XP_022252453.1">
    <property type="nucleotide sequence ID" value="XM_022396745.1"/>
</dbReference>
<evidence type="ECO:0000256" key="3">
    <source>
        <dbReference type="ARBA" id="ARBA00011233"/>
    </source>
</evidence>
<evidence type="ECO:0000256" key="5">
    <source>
        <dbReference type="ARBA" id="ARBA00022734"/>
    </source>
</evidence>
<dbReference type="InterPro" id="IPR051941">
    <property type="entry name" value="BG_Antigen-Binding_Lectin"/>
</dbReference>
<comment type="similarity">
    <text evidence="2">Belongs to the fucolectin family.</text>
</comment>
<evidence type="ECO:0000256" key="1">
    <source>
        <dbReference type="ARBA" id="ARBA00002219"/>
    </source>
</evidence>
<accession>A0ABM1T997</accession>
<comment type="subunit">
    <text evidence="3">Homotrimer.</text>
</comment>
<evidence type="ECO:0000313" key="11">
    <source>
        <dbReference type="RefSeq" id="XP_022252453.1"/>
    </source>
</evidence>
<dbReference type="Gene3D" id="2.60.120.260">
    <property type="entry name" value="Galactose-binding domain-like"/>
    <property type="match status" value="1"/>
</dbReference>
<keyword evidence="8" id="KW-1133">Transmembrane helix</keyword>
<evidence type="ECO:0000256" key="6">
    <source>
        <dbReference type="ARBA" id="ARBA00022837"/>
    </source>
</evidence>
<evidence type="ECO:0000313" key="12">
    <source>
        <dbReference type="RefSeq" id="XP_022252455.1"/>
    </source>
</evidence>
<dbReference type="GeneID" id="106468406"/>
<feature type="domain" description="Fucolectin tachylectin-4 pentraxin-1" evidence="9">
    <location>
        <begin position="100"/>
        <end position="257"/>
    </location>
</feature>
<organism evidence="10 11">
    <name type="scientific">Limulus polyphemus</name>
    <name type="common">Atlantic horseshoe crab</name>
    <dbReference type="NCBI Taxonomy" id="6850"/>
    <lineage>
        <taxon>Eukaryota</taxon>
        <taxon>Metazoa</taxon>
        <taxon>Ecdysozoa</taxon>
        <taxon>Arthropoda</taxon>
        <taxon>Chelicerata</taxon>
        <taxon>Merostomata</taxon>
        <taxon>Xiphosura</taxon>
        <taxon>Limulidae</taxon>
        <taxon>Limulus</taxon>
    </lineage>
</organism>